<dbReference type="GeneID" id="25416901"/>
<dbReference type="AlphaFoldDB" id="A0A074WHZ3"/>
<evidence type="ECO:0000313" key="3">
    <source>
        <dbReference type="Proteomes" id="UP000027730"/>
    </source>
</evidence>
<organism evidence="2 3">
    <name type="scientific">Aureobasidium namibiae CBS 147.97</name>
    <dbReference type="NCBI Taxonomy" id="1043004"/>
    <lineage>
        <taxon>Eukaryota</taxon>
        <taxon>Fungi</taxon>
        <taxon>Dikarya</taxon>
        <taxon>Ascomycota</taxon>
        <taxon>Pezizomycotina</taxon>
        <taxon>Dothideomycetes</taxon>
        <taxon>Dothideomycetidae</taxon>
        <taxon>Dothideales</taxon>
        <taxon>Saccotheciaceae</taxon>
        <taxon>Aureobasidium</taxon>
    </lineage>
</organism>
<gene>
    <name evidence="2" type="ORF">M436DRAFT_82013</name>
</gene>
<accession>A0A074WHZ3</accession>
<dbReference type="RefSeq" id="XP_013427186.1">
    <property type="nucleotide sequence ID" value="XM_013571732.1"/>
</dbReference>
<feature type="region of interest" description="Disordered" evidence="1">
    <location>
        <begin position="223"/>
        <end position="299"/>
    </location>
</feature>
<dbReference type="EMBL" id="KL584710">
    <property type="protein sequence ID" value="KEQ72730.1"/>
    <property type="molecule type" value="Genomic_DNA"/>
</dbReference>
<sequence>MSCHIPGNISTYNEETAPLIDKLKQSYVPIDVKAAFNQLLEHLHNDELEACIDAGEELLKKRIPDTTCTRVHTLIASCLEDPDEMEEHYEKALNLWTLLNAEHANTRIEPWLREVRTQLDALRDAIQEERSDEITPELTMSAIAIVESAPTFGPSSTSSPDTSPARSSASSAASSALSATTNSRLSGAIASPGQQTLRLHDHLDMSPADILKLAWDPNRTIRGRTASSKTLPSRPFKRRASSTSQSTRGSTLPESASSESASSESASREIPSTPPPSTPSKTLPPTQGMANAKRSNMFD</sequence>
<keyword evidence="3" id="KW-1185">Reference proteome</keyword>
<protein>
    <submittedName>
        <fullName evidence="2">Uncharacterized protein</fullName>
    </submittedName>
</protein>
<dbReference type="HOGENOM" id="CLU_930607_0_0_1"/>
<evidence type="ECO:0000256" key="1">
    <source>
        <dbReference type="SAM" id="MobiDB-lite"/>
    </source>
</evidence>
<dbReference type="OrthoDB" id="3942761at2759"/>
<dbReference type="Proteomes" id="UP000027730">
    <property type="component" value="Unassembled WGS sequence"/>
</dbReference>
<evidence type="ECO:0000313" key="2">
    <source>
        <dbReference type="EMBL" id="KEQ72730.1"/>
    </source>
</evidence>
<proteinExistence type="predicted"/>
<name>A0A074WHZ3_9PEZI</name>
<reference evidence="2 3" key="1">
    <citation type="journal article" date="2014" name="BMC Genomics">
        <title>Genome sequencing of four Aureobasidium pullulans varieties: biotechnological potential, stress tolerance, and description of new species.</title>
        <authorList>
            <person name="Gostin Ar C."/>
            <person name="Ohm R.A."/>
            <person name="Kogej T."/>
            <person name="Sonjak S."/>
            <person name="Turk M."/>
            <person name="Zajc J."/>
            <person name="Zalar P."/>
            <person name="Grube M."/>
            <person name="Sun H."/>
            <person name="Han J."/>
            <person name="Sharma A."/>
            <person name="Chiniquy J."/>
            <person name="Ngan C.Y."/>
            <person name="Lipzen A."/>
            <person name="Barry K."/>
            <person name="Grigoriev I.V."/>
            <person name="Gunde-Cimerman N."/>
        </authorList>
    </citation>
    <scope>NUCLEOTIDE SEQUENCE [LARGE SCALE GENOMIC DNA]</scope>
    <source>
        <strain evidence="2 3">CBS 147.97</strain>
    </source>
</reference>
<feature type="compositionally biased region" description="Polar residues" evidence="1">
    <location>
        <begin position="241"/>
        <end position="253"/>
    </location>
</feature>
<feature type="region of interest" description="Disordered" evidence="1">
    <location>
        <begin position="151"/>
        <end position="175"/>
    </location>
</feature>
<feature type="compositionally biased region" description="Low complexity" evidence="1">
    <location>
        <begin position="254"/>
        <end position="265"/>
    </location>
</feature>